<evidence type="ECO:0000313" key="3">
    <source>
        <dbReference type="Proteomes" id="UP000004030"/>
    </source>
</evidence>
<dbReference type="InterPro" id="IPR009683">
    <property type="entry name" value="Extensin-like_C"/>
</dbReference>
<organism evidence="2 3">
    <name type="scientific">Novosphingobium pentaromativorans US6-1</name>
    <dbReference type="NCBI Taxonomy" id="1088721"/>
    <lineage>
        <taxon>Bacteria</taxon>
        <taxon>Pseudomonadati</taxon>
        <taxon>Pseudomonadota</taxon>
        <taxon>Alphaproteobacteria</taxon>
        <taxon>Sphingomonadales</taxon>
        <taxon>Sphingomonadaceae</taxon>
        <taxon>Novosphingobium</taxon>
    </lineage>
</organism>
<evidence type="ECO:0000313" key="2">
    <source>
        <dbReference type="EMBL" id="EHJ62483.1"/>
    </source>
</evidence>
<dbReference type="Proteomes" id="UP000004030">
    <property type="component" value="Unassembled WGS sequence"/>
</dbReference>
<feature type="domain" description="Extensin-like C-terminal" evidence="1">
    <location>
        <begin position="77"/>
        <end position="252"/>
    </location>
</feature>
<dbReference type="AlphaFoldDB" id="G6E8E3"/>
<dbReference type="eggNOG" id="COG3921">
    <property type="taxonomic scope" value="Bacteria"/>
</dbReference>
<name>G6E8E3_9SPHN</name>
<sequence length="252" mass="27276">MPLMVKPALASSQRPRPDGLGNILLTNPCETLFMRRLLLILPLLAPLAACMDIPQATQKSASRPASGTLSPRPAYRQCLSELSAQRASFTPLPDQYFGQGCSNVGTVRLASLHSDTASLELSNLGPVTCSVATGFAGWARFGVDRAAEQILGSRVMRIETYGSYSCRNVAGTNRRSGHATANAIDVSAFVLDDGRRISVLDDWDGGTDAERRFLRVVHQSACKRFGTVLGPQYNAAHRNHFHLEADGANFCR</sequence>
<reference evidence="2 3" key="1">
    <citation type="journal article" date="2012" name="J. Bacteriol.">
        <title>Genome sequence of benzo(a)pyrene-degrading bacterium Novosphingobium pentaromativorans US6-1.</title>
        <authorList>
            <person name="Luo Y.R."/>
            <person name="Kang S.G."/>
            <person name="Kim S.J."/>
            <person name="Kim M.R."/>
            <person name="Li N."/>
            <person name="Lee J.H."/>
            <person name="Kwon K.K."/>
        </authorList>
    </citation>
    <scope>NUCLEOTIDE SEQUENCE [LARGE SCALE GENOMIC DNA]</scope>
    <source>
        <strain evidence="2 3">US6-1</strain>
    </source>
</reference>
<dbReference type="EMBL" id="AGFM01000008">
    <property type="protein sequence ID" value="EHJ62483.1"/>
    <property type="molecule type" value="Genomic_DNA"/>
</dbReference>
<dbReference type="STRING" id="1088721.JI59_17040"/>
<accession>G6E8E3</accession>
<evidence type="ECO:0000259" key="1">
    <source>
        <dbReference type="Pfam" id="PF06904"/>
    </source>
</evidence>
<dbReference type="Pfam" id="PF06904">
    <property type="entry name" value="Extensin-like_C"/>
    <property type="match status" value="1"/>
</dbReference>
<keyword evidence="3" id="KW-1185">Reference proteome</keyword>
<comment type="caution">
    <text evidence="2">The sequence shown here is derived from an EMBL/GenBank/DDBJ whole genome shotgun (WGS) entry which is preliminary data.</text>
</comment>
<dbReference type="PATRIC" id="fig|1088721.3.peg.606"/>
<proteinExistence type="predicted"/>
<protein>
    <submittedName>
        <fullName evidence="2">Extensin-like protein</fullName>
    </submittedName>
</protein>
<gene>
    <name evidence="2" type="ORF">NSU_0614</name>
</gene>